<keyword evidence="1" id="KW-1133">Transmembrane helix</keyword>
<comment type="caution">
    <text evidence="2">The sequence shown here is derived from an EMBL/GenBank/DDBJ whole genome shotgun (WGS) entry which is preliminary data.</text>
</comment>
<keyword evidence="1" id="KW-0812">Transmembrane</keyword>
<feature type="transmembrane region" description="Helical" evidence="1">
    <location>
        <begin position="6"/>
        <end position="28"/>
    </location>
</feature>
<keyword evidence="1" id="KW-0472">Membrane</keyword>
<reference evidence="2 3" key="1">
    <citation type="submission" date="2019-01" db="EMBL/GenBank/DDBJ databases">
        <title>Draft genome sequences of Candidatus Mycoplasma haemohominis SWG34-3 identified from a patient with pyrexia, anemia and liver dysfunction.</title>
        <authorList>
            <person name="Sekizuka T."/>
            <person name="Hattori N."/>
            <person name="Katano H."/>
            <person name="Takuma T."/>
            <person name="Ito T."/>
            <person name="Arai N."/>
            <person name="Yanai R."/>
            <person name="Ishii S."/>
            <person name="Miura Y."/>
            <person name="Tokunaga T."/>
            <person name="Watanabe H."/>
            <person name="Nomura N."/>
            <person name="Eguchi J."/>
            <person name="Arai T."/>
            <person name="Hasegawa H."/>
            <person name="Nakamaki T."/>
            <person name="Wakita T."/>
            <person name="Niki Y."/>
            <person name="Kuroda M."/>
        </authorList>
    </citation>
    <scope>NUCLEOTIDE SEQUENCE [LARGE SCALE GENOMIC DNA]</scope>
    <source>
        <strain evidence="2">SWG34-3</strain>
    </source>
</reference>
<dbReference type="AlphaFoldDB" id="A0A478FRJ6"/>
<proteinExistence type="predicted"/>
<organism evidence="2 3">
    <name type="scientific">Candidatus Mycoplasma haematohominis</name>
    <dbReference type="NCBI Taxonomy" id="1494318"/>
    <lineage>
        <taxon>Bacteria</taxon>
        <taxon>Bacillati</taxon>
        <taxon>Mycoplasmatota</taxon>
        <taxon>Mollicutes</taxon>
        <taxon>Mycoplasmataceae</taxon>
        <taxon>Mycoplasma</taxon>
    </lineage>
</organism>
<evidence type="ECO:0000256" key="1">
    <source>
        <dbReference type="SAM" id="Phobius"/>
    </source>
</evidence>
<evidence type="ECO:0000313" key="2">
    <source>
        <dbReference type="EMBL" id="GCE63674.1"/>
    </source>
</evidence>
<evidence type="ECO:0000313" key="3">
    <source>
        <dbReference type="Proteomes" id="UP000324831"/>
    </source>
</evidence>
<dbReference type="Proteomes" id="UP000324831">
    <property type="component" value="Unassembled WGS sequence"/>
</dbReference>
<accession>A0A478FRJ6</accession>
<gene>
    <name evidence="2" type="ORF">MHSWG343_06740</name>
</gene>
<protein>
    <submittedName>
        <fullName evidence="2">Uncharacterized protein</fullName>
    </submittedName>
</protein>
<sequence length="161" mass="17540">MDPLKVGAAVAAVGIGATGAGFGVFNYLNAPYSLKNFLDRATDRSGEYKDKLGDIGNNKALFLANMPENKKWWEERFKDWSKETEKSTEFDNLKTYSTEVSDNKAINNVCDAAYKLGVSTAFTSTDSGTNKVKYKQNIAKYCTISGNDEGITWTVATSSGG</sequence>
<name>A0A478FRJ6_9MOLU</name>
<dbReference type="EMBL" id="BIMN01000003">
    <property type="protein sequence ID" value="GCE63674.1"/>
    <property type="molecule type" value="Genomic_DNA"/>
</dbReference>